<dbReference type="AlphaFoldDB" id="A0A1A3MYE1"/>
<dbReference type="InterPro" id="IPR050962">
    <property type="entry name" value="Phosphate-bind_PstS"/>
</dbReference>
<feature type="binding site" evidence="8">
    <location>
        <position position="79"/>
    </location>
    <ligand>
        <name>phosphate</name>
        <dbReference type="ChEBI" id="CHEBI:43474"/>
    </ligand>
</feature>
<dbReference type="CDD" id="cd13565">
    <property type="entry name" value="PBP2_PstS"/>
    <property type="match status" value="1"/>
</dbReference>
<feature type="binding site" evidence="8">
    <location>
        <position position="97"/>
    </location>
    <ligand>
        <name>phosphate</name>
        <dbReference type="ChEBI" id="CHEBI:43474"/>
    </ligand>
</feature>
<dbReference type="PANTHER" id="PTHR42996:SF1">
    <property type="entry name" value="PHOSPHATE-BINDING PROTEIN PSTS"/>
    <property type="match status" value="1"/>
</dbReference>
<dbReference type="OrthoDB" id="9801510at2"/>
<keyword evidence="4" id="KW-0732">Signal</keyword>
<protein>
    <recommendedName>
        <fullName evidence="7">Phosphate-binding protein</fullName>
    </recommendedName>
</protein>
<dbReference type="GO" id="GO:0043190">
    <property type="term" value="C:ATP-binding cassette (ABC) transporter complex"/>
    <property type="evidence" value="ECO:0007669"/>
    <property type="project" value="InterPro"/>
</dbReference>
<organism evidence="10 11">
    <name type="scientific">Mycobacterium asiaticum</name>
    <dbReference type="NCBI Taxonomy" id="1790"/>
    <lineage>
        <taxon>Bacteria</taxon>
        <taxon>Bacillati</taxon>
        <taxon>Actinomycetota</taxon>
        <taxon>Actinomycetes</taxon>
        <taxon>Mycobacteriales</taxon>
        <taxon>Mycobacteriaceae</taxon>
        <taxon>Mycobacterium</taxon>
    </lineage>
</organism>
<evidence type="ECO:0000256" key="3">
    <source>
        <dbReference type="ARBA" id="ARBA00022592"/>
    </source>
</evidence>
<sequence length="362" mass="36962">MAIALAATTCGAALTGCGSDDNRVSAPAQGASSGGSDCGGKNKLTAEGSTAQQIAVAIFNQVWDQSCPGKTVAYNATGSGAGRTQFVAGHVDFAGSDSPLIAAQIDPAAQRCNGNPAWDLPLVFSAIALVYNLTDVPKLVVDADALAKIFSGGIRMWNDPILQALNPGVALPNSKITPIYRKDSSGTTDNFQRYLAAAAPQSWTRGIGTEFVGGIGEGAQRSTGVIQGVKATPGGIGYVEKGFADRAGVPFAQLATGNGVVALTEESAGNATNSVSFAGHGNDLVLELRSMFGSADPRAYPLVMATYEIVCSKGYGSDTAAAVKAFLNTAVNRGQTGLPSAGYVPLPDKVKERLVTAINALQ</sequence>
<dbReference type="Gene3D" id="3.40.190.10">
    <property type="entry name" value="Periplasmic binding protein-like II"/>
    <property type="match status" value="2"/>
</dbReference>
<dbReference type="EMBL" id="LZLQ01000120">
    <property type="protein sequence ID" value="OBK13167.1"/>
    <property type="molecule type" value="Genomic_DNA"/>
</dbReference>
<evidence type="ECO:0000256" key="1">
    <source>
        <dbReference type="ARBA" id="ARBA00008725"/>
    </source>
</evidence>
<dbReference type="GO" id="GO:0035435">
    <property type="term" value="P:phosphate ion transmembrane transport"/>
    <property type="evidence" value="ECO:0007669"/>
    <property type="project" value="InterPro"/>
</dbReference>
<dbReference type="Pfam" id="PF12849">
    <property type="entry name" value="PBP_like_2"/>
    <property type="match status" value="1"/>
</dbReference>
<dbReference type="PANTHER" id="PTHR42996">
    <property type="entry name" value="PHOSPHATE-BINDING PROTEIN PSTS"/>
    <property type="match status" value="1"/>
</dbReference>
<feature type="binding site" evidence="8">
    <location>
        <begin position="49"/>
        <end position="51"/>
    </location>
    <ligand>
        <name>phosphate</name>
        <dbReference type="ChEBI" id="CHEBI:43474"/>
    </ligand>
</feature>
<evidence type="ECO:0000256" key="7">
    <source>
        <dbReference type="PIRNR" id="PIRNR002756"/>
    </source>
</evidence>
<dbReference type="GO" id="GO:0042301">
    <property type="term" value="F:phosphate ion binding"/>
    <property type="evidence" value="ECO:0007669"/>
    <property type="project" value="InterPro"/>
</dbReference>
<evidence type="ECO:0000259" key="9">
    <source>
        <dbReference type="Pfam" id="PF12849"/>
    </source>
</evidence>
<dbReference type="Proteomes" id="UP000093629">
    <property type="component" value="Unassembled WGS sequence"/>
</dbReference>
<keyword evidence="5" id="KW-0564">Palmitate</keyword>
<dbReference type="SUPFAM" id="SSF53850">
    <property type="entry name" value="Periplasmic binding protein-like II"/>
    <property type="match status" value="1"/>
</dbReference>
<keyword evidence="11" id="KW-1185">Reference proteome</keyword>
<reference evidence="10 11" key="1">
    <citation type="submission" date="2016-06" db="EMBL/GenBank/DDBJ databases">
        <authorList>
            <person name="Kjaerup R.B."/>
            <person name="Dalgaard T.S."/>
            <person name="Juul-Madsen H.R."/>
        </authorList>
    </citation>
    <scope>NUCLEOTIDE SEQUENCE [LARGE SCALE GENOMIC DNA]</scope>
    <source>
        <strain evidence="10 11">1245139.5</strain>
    </source>
</reference>
<proteinExistence type="inferred from homology"/>
<evidence type="ECO:0000256" key="2">
    <source>
        <dbReference type="ARBA" id="ARBA00022448"/>
    </source>
</evidence>
<evidence type="ECO:0000313" key="10">
    <source>
        <dbReference type="EMBL" id="OBK13167.1"/>
    </source>
</evidence>
<keyword evidence="2 7" id="KW-0813">Transport</keyword>
<dbReference type="InterPro" id="IPR005673">
    <property type="entry name" value="ABC_phos-bd_PstS"/>
</dbReference>
<evidence type="ECO:0000256" key="8">
    <source>
        <dbReference type="PIRSR" id="PIRSR002756-1"/>
    </source>
</evidence>
<dbReference type="InterPro" id="IPR024370">
    <property type="entry name" value="PBP_domain"/>
</dbReference>
<gene>
    <name evidence="10" type="ORF">A5636_09965</name>
</gene>
<dbReference type="PIRSF" id="PIRSF002756">
    <property type="entry name" value="PstS"/>
    <property type="match status" value="1"/>
</dbReference>
<evidence type="ECO:0000256" key="6">
    <source>
        <dbReference type="ARBA" id="ARBA00023288"/>
    </source>
</evidence>
<feature type="domain" description="PBP" evidence="9">
    <location>
        <begin position="42"/>
        <end position="328"/>
    </location>
</feature>
<keyword evidence="6" id="KW-0449">Lipoprotein</keyword>
<comment type="caution">
    <text evidence="10">The sequence shown here is derived from an EMBL/GenBank/DDBJ whole genome shotgun (WGS) entry which is preliminary data.</text>
</comment>
<keyword evidence="3 7" id="KW-0592">Phosphate transport</keyword>
<evidence type="ECO:0000256" key="5">
    <source>
        <dbReference type="ARBA" id="ARBA00023139"/>
    </source>
</evidence>
<feature type="binding site" evidence="8">
    <location>
        <begin position="185"/>
        <end position="187"/>
    </location>
    <ligand>
        <name>phosphate</name>
        <dbReference type="ChEBI" id="CHEBI:43474"/>
    </ligand>
</feature>
<comment type="similarity">
    <text evidence="1 7">Belongs to the PstS family.</text>
</comment>
<evidence type="ECO:0000256" key="4">
    <source>
        <dbReference type="ARBA" id="ARBA00022729"/>
    </source>
</evidence>
<name>A0A1A3MYE1_MYCAS</name>
<dbReference type="RefSeq" id="WP_065160075.1">
    <property type="nucleotide sequence ID" value="NZ_LZLQ01000120.1"/>
</dbReference>
<dbReference type="NCBIfam" id="TIGR00975">
    <property type="entry name" value="3a0107s03"/>
    <property type="match status" value="1"/>
</dbReference>
<accession>A0A1A3MYE1</accession>
<evidence type="ECO:0000313" key="11">
    <source>
        <dbReference type="Proteomes" id="UP000093629"/>
    </source>
</evidence>